<proteinExistence type="predicted"/>
<protein>
    <submittedName>
        <fullName evidence="1">Uncharacterized protein</fullName>
    </submittedName>
</protein>
<gene>
    <name evidence="1" type="ORF">DMENIID0002_01510</name>
</gene>
<dbReference type="AlphaFoldDB" id="A0AAT9G6V7"/>
<evidence type="ECO:0000313" key="1">
    <source>
        <dbReference type="EMBL" id="BFD45505.1"/>
    </source>
</evidence>
<organism evidence="1">
    <name type="scientific">Candidatus Tisiphia endosymbiont of Sergentomyia squamirostris</name>
    <dbReference type="NCBI Taxonomy" id="3113639"/>
    <lineage>
        <taxon>Bacteria</taxon>
        <taxon>Pseudomonadati</taxon>
        <taxon>Pseudomonadota</taxon>
        <taxon>Alphaproteobacteria</taxon>
        <taxon>Rickettsiales</taxon>
        <taxon>Rickettsiaceae</taxon>
        <taxon>Rickettsieae</taxon>
        <taxon>Candidatus Tisiphia</taxon>
    </lineage>
</organism>
<reference evidence="1" key="1">
    <citation type="submission" date="2024-01" db="EMBL/GenBank/DDBJ databases">
        <title>Sequencing the genomes of a sandfly, Sergentomyia squamirostris, and its two endosymbionts.</title>
        <authorList>
            <person name="Itokawa K."/>
            <person name="Sanjoba C."/>
        </authorList>
    </citation>
    <scope>NUCLEOTIDE SEQUENCE</scope>
    <source>
        <strain evidence="1">RiSSQ</strain>
    </source>
</reference>
<name>A0AAT9G6V7_9RICK</name>
<dbReference type="EMBL" id="AP029170">
    <property type="protein sequence ID" value="BFD45505.1"/>
    <property type="molecule type" value="Genomic_DNA"/>
</dbReference>
<sequence length="66" mass="7892">MPIKECNERTKEEIYASIVFRIKVMYHNKITDSEAHEAARNLIGFCQEIINYKMKKKEKEDNENNN</sequence>
<accession>A0AAT9G6V7</accession>